<organism evidence="3 4">
    <name type="scientific">Adineta steineri</name>
    <dbReference type="NCBI Taxonomy" id="433720"/>
    <lineage>
        <taxon>Eukaryota</taxon>
        <taxon>Metazoa</taxon>
        <taxon>Spiralia</taxon>
        <taxon>Gnathifera</taxon>
        <taxon>Rotifera</taxon>
        <taxon>Eurotatoria</taxon>
        <taxon>Bdelloidea</taxon>
        <taxon>Adinetida</taxon>
        <taxon>Adinetidae</taxon>
        <taxon>Adineta</taxon>
    </lineage>
</organism>
<feature type="compositionally biased region" description="Basic residues" evidence="1">
    <location>
        <begin position="268"/>
        <end position="277"/>
    </location>
</feature>
<dbReference type="Gene3D" id="1.20.5.170">
    <property type="match status" value="1"/>
</dbReference>
<dbReference type="EMBL" id="CAJNOM010000056">
    <property type="protein sequence ID" value="CAF0939357.1"/>
    <property type="molecule type" value="Genomic_DNA"/>
</dbReference>
<sequence>MFYSEEEHNRTVDPLDELQHSFESTITTTTTHGTTTATNSFELGHITSSDFDSIGFDLECDFGRRDSWGIDSSSCAATSGLFNEDMESSDKLNELFADGSEFTLHRLLSDFGVNDLNIDMNDLVKFDPVKLLDAKSFGDFLQYDSFDEINTLNDIQSNHLESNSSPALACSSGSFSELYPSPLELPTKKEFQMEQNQLKMEPENPIFYAELNSFDNFVPTPPTSTAISQEFNFDPCIVDAIEHDYGYLSKRSTIIDTPSPSPTVSKRTSTRGGRRTSSRLQSRAALFDIKQIFSDDSCSTSALSPNSSVSMKRTKHARHINRAIDIETEGDLSYYLERRRKNNEASKMSRAARKQKFGDMDSRCAEYERINTELRLKISTLEIVTANLKDGLIHTFQRKGGVNPKC</sequence>
<dbReference type="CDD" id="cd14695">
    <property type="entry name" value="bZIP_HLF"/>
    <property type="match status" value="1"/>
</dbReference>
<feature type="compositionally biased region" description="Polar residues" evidence="1">
    <location>
        <begin position="252"/>
        <end position="266"/>
    </location>
</feature>
<feature type="domain" description="BZIP" evidence="2">
    <location>
        <begin position="335"/>
        <end position="382"/>
    </location>
</feature>
<dbReference type="InterPro" id="IPR004827">
    <property type="entry name" value="bZIP"/>
</dbReference>
<dbReference type="Pfam" id="PF07716">
    <property type="entry name" value="bZIP_2"/>
    <property type="match status" value="1"/>
</dbReference>
<dbReference type="Proteomes" id="UP000663832">
    <property type="component" value="Unassembled WGS sequence"/>
</dbReference>
<protein>
    <recommendedName>
        <fullName evidence="2">BZIP domain-containing protein</fullName>
    </recommendedName>
</protein>
<dbReference type="AlphaFoldDB" id="A0A814C7G0"/>
<dbReference type="SUPFAM" id="SSF57959">
    <property type="entry name" value="Leucine zipper domain"/>
    <property type="match status" value="1"/>
</dbReference>
<keyword evidence="4" id="KW-1185">Reference proteome</keyword>
<dbReference type="GO" id="GO:0003700">
    <property type="term" value="F:DNA-binding transcription factor activity"/>
    <property type="evidence" value="ECO:0007669"/>
    <property type="project" value="InterPro"/>
</dbReference>
<evidence type="ECO:0000313" key="3">
    <source>
        <dbReference type="EMBL" id="CAF0939357.1"/>
    </source>
</evidence>
<accession>A0A814C7G0</accession>
<gene>
    <name evidence="3" type="ORF">QVE165_LOCUS11561</name>
</gene>
<dbReference type="OrthoDB" id="10039716at2759"/>
<evidence type="ECO:0000313" key="4">
    <source>
        <dbReference type="Proteomes" id="UP000663832"/>
    </source>
</evidence>
<name>A0A814C7G0_9BILA</name>
<comment type="caution">
    <text evidence="3">The sequence shown here is derived from an EMBL/GenBank/DDBJ whole genome shotgun (WGS) entry which is preliminary data.</text>
</comment>
<evidence type="ECO:0000256" key="1">
    <source>
        <dbReference type="SAM" id="MobiDB-lite"/>
    </source>
</evidence>
<feature type="region of interest" description="Disordered" evidence="1">
    <location>
        <begin position="252"/>
        <end position="280"/>
    </location>
</feature>
<evidence type="ECO:0000259" key="2">
    <source>
        <dbReference type="Pfam" id="PF07716"/>
    </source>
</evidence>
<proteinExistence type="predicted"/>
<reference evidence="3" key="1">
    <citation type="submission" date="2021-02" db="EMBL/GenBank/DDBJ databases">
        <authorList>
            <person name="Nowell W R."/>
        </authorList>
    </citation>
    <scope>NUCLEOTIDE SEQUENCE</scope>
</reference>
<dbReference type="InterPro" id="IPR046347">
    <property type="entry name" value="bZIP_sf"/>
</dbReference>